<feature type="domain" description="SGNH hydrolase-type esterase" evidence="1">
    <location>
        <begin position="61"/>
        <end position="253"/>
    </location>
</feature>
<dbReference type="SUPFAM" id="SSF52266">
    <property type="entry name" value="SGNH hydrolase"/>
    <property type="match status" value="1"/>
</dbReference>
<dbReference type="InterPro" id="IPR036514">
    <property type="entry name" value="SGNH_hydro_sf"/>
</dbReference>
<keyword evidence="3" id="KW-1185">Reference proteome</keyword>
<dbReference type="PANTHER" id="PTHR30383">
    <property type="entry name" value="THIOESTERASE 1/PROTEASE 1/LYSOPHOSPHOLIPASE L1"/>
    <property type="match status" value="1"/>
</dbReference>
<evidence type="ECO:0000259" key="1">
    <source>
        <dbReference type="Pfam" id="PF13472"/>
    </source>
</evidence>
<comment type="caution">
    <text evidence="2">The sequence shown here is derived from an EMBL/GenBank/DDBJ whole genome shotgun (WGS) entry which is preliminary data.</text>
</comment>
<dbReference type="Pfam" id="PF13472">
    <property type="entry name" value="Lipase_GDSL_2"/>
    <property type="match status" value="1"/>
</dbReference>
<dbReference type="EMBL" id="JBGBPQ010000005">
    <property type="protein sequence ID" value="KAL1524081.1"/>
    <property type="molecule type" value="Genomic_DNA"/>
</dbReference>
<dbReference type="AlphaFoldDB" id="A0AB34JRX5"/>
<sequence length="280" mass="30797">MPRDYSAFTDWSPTRPHARQLLPKGKTPADWIALHARRVSEATAWHSHQLETRGDYPRLALLGDSITERLGGTRFGERYPEELEEPLVLQVSALARSWPLPIALGISGDQTQHLLWRLKGGEVSAAMAADRRLVLSVLIGTNNLGIYGHTAQQTADGVAAVVSWLLEHTSASVLLHALLPRGPPRGSKGTIHGVVGEVNDRLRLHVELQRQSHPGRAIAFANCSHIFSDTYAIDGVVNRSLMPDALHPNDAGFRPLLDCWRTHVSKLVGGSEYLALSHRQ</sequence>
<accession>A0AB34JRX5</accession>
<protein>
    <recommendedName>
        <fullName evidence="1">SGNH hydrolase-type esterase domain-containing protein</fullName>
    </recommendedName>
</protein>
<dbReference type="Proteomes" id="UP001515480">
    <property type="component" value="Unassembled WGS sequence"/>
</dbReference>
<organism evidence="2 3">
    <name type="scientific">Prymnesium parvum</name>
    <name type="common">Toxic golden alga</name>
    <dbReference type="NCBI Taxonomy" id="97485"/>
    <lineage>
        <taxon>Eukaryota</taxon>
        <taxon>Haptista</taxon>
        <taxon>Haptophyta</taxon>
        <taxon>Prymnesiophyceae</taxon>
        <taxon>Prymnesiales</taxon>
        <taxon>Prymnesiaceae</taxon>
        <taxon>Prymnesium</taxon>
    </lineage>
</organism>
<dbReference type="InterPro" id="IPR013830">
    <property type="entry name" value="SGNH_hydro"/>
</dbReference>
<proteinExistence type="predicted"/>
<evidence type="ECO:0000313" key="2">
    <source>
        <dbReference type="EMBL" id="KAL1524081.1"/>
    </source>
</evidence>
<reference evidence="2 3" key="1">
    <citation type="journal article" date="2024" name="Science">
        <title>Giant polyketide synthase enzymes in the biosynthesis of giant marine polyether toxins.</title>
        <authorList>
            <person name="Fallon T.R."/>
            <person name="Shende V.V."/>
            <person name="Wierzbicki I.H."/>
            <person name="Pendleton A.L."/>
            <person name="Watervoot N.F."/>
            <person name="Auber R.P."/>
            <person name="Gonzalez D.J."/>
            <person name="Wisecaver J.H."/>
            <person name="Moore B.S."/>
        </authorList>
    </citation>
    <scope>NUCLEOTIDE SEQUENCE [LARGE SCALE GENOMIC DNA]</scope>
    <source>
        <strain evidence="2 3">12B1</strain>
    </source>
</reference>
<dbReference type="InterPro" id="IPR051532">
    <property type="entry name" value="Ester_Hydrolysis_Enzymes"/>
</dbReference>
<dbReference type="Gene3D" id="3.40.50.1110">
    <property type="entry name" value="SGNH hydrolase"/>
    <property type="match status" value="1"/>
</dbReference>
<gene>
    <name evidence="2" type="ORF">AB1Y20_018991</name>
</gene>
<evidence type="ECO:0000313" key="3">
    <source>
        <dbReference type="Proteomes" id="UP001515480"/>
    </source>
</evidence>
<name>A0AB34JRX5_PRYPA</name>